<feature type="transmembrane region" description="Helical" evidence="8">
    <location>
        <begin position="39"/>
        <end position="62"/>
    </location>
</feature>
<evidence type="ECO:0000256" key="2">
    <source>
        <dbReference type="ARBA" id="ARBA00010145"/>
    </source>
</evidence>
<evidence type="ECO:0000256" key="7">
    <source>
        <dbReference type="ARBA" id="ARBA00023136"/>
    </source>
</evidence>
<feature type="transmembrane region" description="Helical" evidence="8">
    <location>
        <begin position="256"/>
        <end position="274"/>
    </location>
</feature>
<dbReference type="EMBL" id="JBBKTX010000009">
    <property type="protein sequence ID" value="MFK4752498.1"/>
    <property type="molecule type" value="Genomic_DNA"/>
</dbReference>
<proteinExistence type="inferred from homology"/>
<gene>
    <name evidence="9" type="ORF">WG929_08775</name>
</gene>
<reference evidence="9 10" key="1">
    <citation type="submission" date="2024-03" db="EMBL/GenBank/DDBJ databases">
        <title>High-quality draft genome sequence of Oceanobacter sp. wDCs-4.</title>
        <authorList>
            <person name="Dong C."/>
        </authorList>
    </citation>
    <scope>NUCLEOTIDE SEQUENCE [LARGE SCALE GENOMIC DNA]</scope>
    <source>
        <strain evidence="10">wDCs-4</strain>
    </source>
</reference>
<name>A0ABW8NHS0_9GAMM</name>
<accession>A0ABW8NHS0</accession>
<keyword evidence="6 8" id="KW-1133">Transmembrane helix</keyword>
<evidence type="ECO:0000256" key="3">
    <source>
        <dbReference type="ARBA" id="ARBA00022448"/>
    </source>
</evidence>
<organism evidence="9 10">
    <name type="scientific">Oceanobacter antarcticus</name>
    <dbReference type="NCBI Taxonomy" id="3133425"/>
    <lineage>
        <taxon>Bacteria</taxon>
        <taxon>Pseudomonadati</taxon>
        <taxon>Pseudomonadota</taxon>
        <taxon>Gammaproteobacteria</taxon>
        <taxon>Oceanospirillales</taxon>
        <taxon>Oceanospirillaceae</taxon>
        <taxon>Oceanobacter</taxon>
    </lineage>
</organism>
<dbReference type="InterPro" id="IPR038770">
    <property type="entry name" value="Na+/solute_symporter_sf"/>
</dbReference>
<protein>
    <submittedName>
        <fullName evidence="9">AEC family transporter</fullName>
    </submittedName>
</protein>
<evidence type="ECO:0000256" key="6">
    <source>
        <dbReference type="ARBA" id="ARBA00022989"/>
    </source>
</evidence>
<dbReference type="InterPro" id="IPR004776">
    <property type="entry name" value="Mem_transp_PIN-like"/>
</dbReference>
<feature type="transmembrane region" description="Helical" evidence="8">
    <location>
        <begin position="130"/>
        <end position="150"/>
    </location>
</feature>
<feature type="transmembrane region" description="Helical" evidence="8">
    <location>
        <begin position="6"/>
        <end position="27"/>
    </location>
</feature>
<feature type="transmembrane region" description="Helical" evidence="8">
    <location>
        <begin position="101"/>
        <end position="124"/>
    </location>
</feature>
<comment type="similarity">
    <text evidence="2">Belongs to the auxin efflux carrier (TC 2.A.69) family.</text>
</comment>
<comment type="caution">
    <text evidence="9">The sequence shown here is derived from an EMBL/GenBank/DDBJ whole genome shotgun (WGS) entry which is preliminary data.</text>
</comment>
<dbReference type="PANTHER" id="PTHR36838">
    <property type="entry name" value="AUXIN EFFLUX CARRIER FAMILY PROTEIN"/>
    <property type="match status" value="1"/>
</dbReference>
<evidence type="ECO:0000313" key="9">
    <source>
        <dbReference type="EMBL" id="MFK4752498.1"/>
    </source>
</evidence>
<keyword evidence="3" id="KW-0813">Transport</keyword>
<dbReference type="PANTHER" id="PTHR36838:SF4">
    <property type="entry name" value="AUXIN EFFLUX CARRIER FAMILY PROTEIN"/>
    <property type="match status" value="1"/>
</dbReference>
<keyword evidence="10" id="KW-1185">Reference proteome</keyword>
<dbReference type="RefSeq" id="WP_416205754.1">
    <property type="nucleotide sequence ID" value="NZ_JBBKTX010000009.1"/>
</dbReference>
<feature type="transmembrane region" description="Helical" evidence="8">
    <location>
        <begin position="68"/>
        <end position="89"/>
    </location>
</feature>
<evidence type="ECO:0000256" key="4">
    <source>
        <dbReference type="ARBA" id="ARBA00022475"/>
    </source>
</evidence>
<dbReference type="Gene3D" id="1.20.1530.20">
    <property type="match status" value="1"/>
</dbReference>
<dbReference type="Proteomes" id="UP001620597">
    <property type="component" value="Unassembled WGS sequence"/>
</dbReference>
<evidence type="ECO:0000256" key="5">
    <source>
        <dbReference type="ARBA" id="ARBA00022692"/>
    </source>
</evidence>
<keyword evidence="7 8" id="KW-0472">Membrane</keyword>
<dbReference type="Pfam" id="PF03547">
    <property type="entry name" value="Mem_trans"/>
    <property type="match status" value="1"/>
</dbReference>
<feature type="transmembrane region" description="Helical" evidence="8">
    <location>
        <begin position="286"/>
        <end position="306"/>
    </location>
</feature>
<feature type="transmembrane region" description="Helical" evidence="8">
    <location>
        <begin position="162"/>
        <end position="185"/>
    </location>
</feature>
<evidence type="ECO:0000256" key="1">
    <source>
        <dbReference type="ARBA" id="ARBA00004651"/>
    </source>
</evidence>
<keyword evidence="4" id="KW-1003">Cell membrane</keyword>
<keyword evidence="5 8" id="KW-0812">Transmembrane</keyword>
<comment type="subcellular location">
    <subcellularLocation>
        <location evidence="1">Cell membrane</location>
        <topology evidence="1">Multi-pass membrane protein</topology>
    </subcellularLocation>
</comment>
<evidence type="ECO:0000313" key="10">
    <source>
        <dbReference type="Proteomes" id="UP001620597"/>
    </source>
</evidence>
<evidence type="ECO:0000256" key="8">
    <source>
        <dbReference type="SAM" id="Phobius"/>
    </source>
</evidence>
<sequence length="312" mass="33065">MYWQSLVFTGEIVLPVFLLVVLGVILRQRRLIDDHFVTVSSRLVFTLTLPVLVFLAISKVHFDSGVHLGLVIFVALAILFSCIFSGIWARIAGVDEADISAFVQASFRGNLGIIGISMVVYAFGDQGTQIGALVLAIGVPMYNLLSVMVLARGQGVNWSGQLLLIAKNPLIIAIVLALPFSLFGWQLPKPLHSAASSLGQMTLPLALISVGGTLDFRALRAANSTALQISLLKLVILPVLIVLSAITVGIRGVELGVVALMMASPTAAAAFVMARAMGANHVLTANAIAVSTLGSMLTMGGIFYVLRIMSLL</sequence>
<feature type="transmembrane region" description="Helical" evidence="8">
    <location>
        <begin position="231"/>
        <end position="250"/>
    </location>
</feature>